<comment type="catalytic activity">
    <reaction evidence="6">
        <text>diphosphate + H2O = 2 phosphate + H(+)</text>
        <dbReference type="Rhea" id="RHEA:24576"/>
        <dbReference type="ChEBI" id="CHEBI:15377"/>
        <dbReference type="ChEBI" id="CHEBI:15378"/>
        <dbReference type="ChEBI" id="CHEBI:33019"/>
        <dbReference type="ChEBI" id="CHEBI:43474"/>
        <dbReference type="EC" id="3.6.1.1"/>
    </reaction>
</comment>
<dbReference type="GO" id="GO:0006796">
    <property type="term" value="P:phosphate-containing compound metabolic process"/>
    <property type="evidence" value="ECO:0007669"/>
    <property type="project" value="InterPro"/>
</dbReference>
<keyword evidence="5 6" id="KW-0460">Magnesium</keyword>
<evidence type="ECO:0000313" key="8">
    <source>
        <dbReference type="Proteomes" id="UP000199657"/>
    </source>
</evidence>
<comment type="similarity">
    <text evidence="6">Belongs to the PPase family.</text>
</comment>
<dbReference type="CDD" id="cd00412">
    <property type="entry name" value="pyrophosphatase"/>
    <property type="match status" value="1"/>
</dbReference>
<name>A0A1H8TT61_9GAMM</name>
<keyword evidence="8" id="KW-1185">Reference proteome</keyword>
<sequence length="177" mass="19317">MNVDNIPVGKSVPDDINVIIEIPQNADPVKYEVDKDSGALLVDRFMATAMHYPCNYGYVPHTLCGDGDPADVLVVAPFGLVPGSVIRCRPVGVLEMTDEAGEDAKIIAVPISKLSPLYDNVQEPSDLPPILLEQIAHFFEHYKDLEKGKWVRVDGWKGADAARQELLSAVERHNAGA</sequence>
<keyword evidence="3 6" id="KW-0479">Metal-binding</keyword>
<dbReference type="Proteomes" id="UP000199657">
    <property type="component" value="Unassembled WGS sequence"/>
</dbReference>
<feature type="binding site" evidence="6">
    <location>
        <position position="103"/>
    </location>
    <ligand>
        <name>Mg(2+)</name>
        <dbReference type="ChEBI" id="CHEBI:18420"/>
        <label>1</label>
    </ligand>
</feature>
<keyword evidence="2 6" id="KW-0963">Cytoplasm</keyword>
<dbReference type="FunFam" id="3.90.80.10:FF:000001">
    <property type="entry name" value="Inorganic pyrophosphatase"/>
    <property type="match status" value="1"/>
</dbReference>
<reference evidence="7 8" key="1">
    <citation type="submission" date="2016-10" db="EMBL/GenBank/DDBJ databases">
        <authorList>
            <person name="de Groot N.N."/>
        </authorList>
    </citation>
    <scope>NUCLEOTIDE SEQUENCE [LARGE SCALE GENOMIC DNA]</scope>
    <source>
        <strain evidence="7 8">CGMCC 1.6291</strain>
    </source>
</reference>
<dbReference type="AlphaFoldDB" id="A0A1H8TT61"/>
<dbReference type="RefSeq" id="WP_091644108.1">
    <property type="nucleotide sequence ID" value="NZ_FOEG01000004.1"/>
</dbReference>
<gene>
    <name evidence="6" type="primary">ppa</name>
    <name evidence="7" type="ORF">SAMN04488052_104418</name>
</gene>
<dbReference type="EC" id="3.6.1.1" evidence="6"/>
<feature type="binding site" evidence="6">
    <location>
        <position position="66"/>
    </location>
    <ligand>
        <name>Mg(2+)</name>
        <dbReference type="ChEBI" id="CHEBI:18420"/>
        <label>1</label>
    </ligand>
</feature>
<feature type="binding site" evidence="6">
    <location>
        <position position="30"/>
    </location>
    <ligand>
        <name>substrate</name>
    </ligand>
</feature>
<dbReference type="SUPFAM" id="SSF50324">
    <property type="entry name" value="Inorganic pyrophosphatase"/>
    <property type="match status" value="1"/>
</dbReference>
<dbReference type="NCBIfam" id="NF002317">
    <property type="entry name" value="PRK01250.1"/>
    <property type="match status" value="1"/>
</dbReference>
<evidence type="ECO:0000256" key="1">
    <source>
        <dbReference type="ARBA" id="ARBA00001946"/>
    </source>
</evidence>
<dbReference type="EMBL" id="FOEG01000004">
    <property type="protein sequence ID" value="SEO93618.1"/>
    <property type="molecule type" value="Genomic_DNA"/>
</dbReference>
<comment type="subcellular location">
    <subcellularLocation>
        <location evidence="6">Cytoplasm</location>
    </subcellularLocation>
</comment>
<dbReference type="InterPro" id="IPR036649">
    <property type="entry name" value="Pyrophosphatase_sf"/>
</dbReference>
<keyword evidence="4 6" id="KW-0378">Hydrolase</keyword>
<proteinExistence type="inferred from homology"/>
<dbReference type="Gene3D" id="3.90.80.10">
    <property type="entry name" value="Inorganic pyrophosphatase"/>
    <property type="match status" value="1"/>
</dbReference>
<comment type="cofactor">
    <cofactor evidence="1 6">
        <name>Mg(2+)</name>
        <dbReference type="ChEBI" id="CHEBI:18420"/>
    </cofactor>
</comment>
<dbReference type="HAMAP" id="MF_00209">
    <property type="entry name" value="Inorganic_PPase"/>
    <property type="match status" value="1"/>
</dbReference>
<evidence type="ECO:0000256" key="6">
    <source>
        <dbReference type="HAMAP-Rule" id="MF_00209"/>
    </source>
</evidence>
<evidence type="ECO:0000256" key="3">
    <source>
        <dbReference type="ARBA" id="ARBA00022723"/>
    </source>
</evidence>
<evidence type="ECO:0000256" key="4">
    <source>
        <dbReference type="ARBA" id="ARBA00022801"/>
    </source>
</evidence>
<organism evidence="7 8">
    <name type="scientific">Aquisalimonas asiatica</name>
    <dbReference type="NCBI Taxonomy" id="406100"/>
    <lineage>
        <taxon>Bacteria</taxon>
        <taxon>Pseudomonadati</taxon>
        <taxon>Pseudomonadota</taxon>
        <taxon>Gammaproteobacteria</taxon>
        <taxon>Chromatiales</taxon>
        <taxon>Ectothiorhodospiraceae</taxon>
        <taxon>Aquisalimonas</taxon>
    </lineage>
</organism>
<dbReference type="GO" id="GO:0000287">
    <property type="term" value="F:magnesium ion binding"/>
    <property type="evidence" value="ECO:0007669"/>
    <property type="project" value="UniProtKB-UniRule"/>
</dbReference>
<protein>
    <recommendedName>
        <fullName evidence="6">Inorganic pyrophosphatase</fullName>
        <ecNumber evidence="6">3.6.1.1</ecNumber>
    </recommendedName>
    <alternativeName>
        <fullName evidence="6">Pyrophosphate phospho-hydrolase</fullName>
        <shortName evidence="6">PPase</shortName>
    </alternativeName>
</protein>
<accession>A0A1H8TT61</accession>
<dbReference type="GO" id="GO:0005737">
    <property type="term" value="C:cytoplasm"/>
    <property type="evidence" value="ECO:0007669"/>
    <property type="project" value="UniProtKB-SubCell"/>
</dbReference>
<evidence type="ECO:0000256" key="5">
    <source>
        <dbReference type="ARBA" id="ARBA00022842"/>
    </source>
</evidence>
<dbReference type="Pfam" id="PF00719">
    <property type="entry name" value="Pyrophosphatase"/>
    <property type="match status" value="1"/>
</dbReference>
<feature type="binding site" evidence="6">
    <location>
        <position position="71"/>
    </location>
    <ligand>
        <name>Mg(2+)</name>
        <dbReference type="ChEBI" id="CHEBI:18420"/>
        <label>1</label>
    </ligand>
</feature>
<feature type="binding site" evidence="6">
    <location>
        <position position="56"/>
    </location>
    <ligand>
        <name>substrate</name>
    </ligand>
</feature>
<evidence type="ECO:0000313" key="7">
    <source>
        <dbReference type="EMBL" id="SEO93618.1"/>
    </source>
</evidence>
<dbReference type="InterPro" id="IPR008162">
    <property type="entry name" value="Pyrophosphatase"/>
</dbReference>
<dbReference type="PANTHER" id="PTHR10286">
    <property type="entry name" value="INORGANIC PYROPHOSPHATASE"/>
    <property type="match status" value="1"/>
</dbReference>
<feature type="binding site" evidence="6">
    <location>
        <position position="142"/>
    </location>
    <ligand>
        <name>substrate</name>
    </ligand>
</feature>
<comment type="function">
    <text evidence="6">Catalyzes the hydrolysis of inorganic pyrophosphate (PPi) forming two phosphate ions.</text>
</comment>
<dbReference type="STRING" id="406100.SAMN04488052_104418"/>
<feature type="binding site" evidence="6">
    <location>
        <position position="71"/>
    </location>
    <ligand>
        <name>Mg(2+)</name>
        <dbReference type="ChEBI" id="CHEBI:18420"/>
        <label>2</label>
    </ligand>
</feature>
<comment type="subunit">
    <text evidence="6">Homohexamer.</text>
</comment>
<evidence type="ECO:0000256" key="2">
    <source>
        <dbReference type="ARBA" id="ARBA00022490"/>
    </source>
</evidence>
<feature type="binding site" evidence="6">
    <location>
        <position position="44"/>
    </location>
    <ligand>
        <name>substrate</name>
    </ligand>
</feature>
<dbReference type="GO" id="GO:0004427">
    <property type="term" value="F:inorganic diphosphate phosphatase activity"/>
    <property type="evidence" value="ECO:0007669"/>
    <property type="project" value="UniProtKB-UniRule"/>
</dbReference>
<dbReference type="OrthoDB" id="5187599at2"/>